<keyword evidence="1" id="KW-0805">Transcription regulation</keyword>
<dbReference type="InterPro" id="IPR047264">
    <property type="entry name" value="Cupin_HpaA-like_N"/>
</dbReference>
<proteinExistence type="predicted"/>
<evidence type="ECO:0000256" key="2">
    <source>
        <dbReference type="ARBA" id="ARBA00023125"/>
    </source>
</evidence>
<feature type="domain" description="HTH araC/xylS-type" evidence="4">
    <location>
        <begin position="189"/>
        <end position="287"/>
    </location>
</feature>
<dbReference type="InterPro" id="IPR018060">
    <property type="entry name" value="HTH_AraC"/>
</dbReference>
<evidence type="ECO:0000256" key="1">
    <source>
        <dbReference type="ARBA" id="ARBA00023015"/>
    </source>
</evidence>
<dbReference type="AlphaFoldDB" id="A0A084ER06"/>
<reference evidence="5 6" key="1">
    <citation type="submission" date="2014-03" db="EMBL/GenBank/DDBJ databases">
        <title>Genome sequence of Sphingobium yanoikuyae B1.</title>
        <authorList>
            <person name="Gan H.M."/>
            <person name="Gan H.Y."/>
            <person name="Savka M.A."/>
        </authorList>
    </citation>
    <scope>NUCLEOTIDE SEQUENCE [LARGE SCALE GENOMIC DNA]</scope>
    <source>
        <strain evidence="5 6">B1</strain>
    </source>
</reference>
<evidence type="ECO:0000259" key="4">
    <source>
        <dbReference type="PROSITE" id="PS01124"/>
    </source>
</evidence>
<dbReference type="EMBL" id="JGVR01000004">
    <property type="protein sequence ID" value="KEZ20398.1"/>
    <property type="molecule type" value="Genomic_DNA"/>
</dbReference>
<dbReference type="CDD" id="cd06999">
    <property type="entry name" value="cupin_HpaA-like_N"/>
    <property type="match status" value="1"/>
</dbReference>
<dbReference type="InterPro" id="IPR011051">
    <property type="entry name" value="RmlC_Cupin_sf"/>
</dbReference>
<dbReference type="SMART" id="SM00342">
    <property type="entry name" value="HTH_ARAC"/>
    <property type="match status" value="1"/>
</dbReference>
<dbReference type="Gene3D" id="1.10.10.60">
    <property type="entry name" value="Homeodomain-like"/>
    <property type="match status" value="1"/>
</dbReference>
<gene>
    <name evidence="5" type="ORF">CP98_01122</name>
</gene>
<accession>A0A084ER06</accession>
<dbReference type="eggNOG" id="COG2207">
    <property type="taxonomic scope" value="Bacteria"/>
</dbReference>
<dbReference type="InterPro" id="IPR014710">
    <property type="entry name" value="RmlC-like_jellyroll"/>
</dbReference>
<dbReference type="InterPro" id="IPR009057">
    <property type="entry name" value="Homeodomain-like_sf"/>
</dbReference>
<dbReference type="RefSeq" id="WP_037517715.1">
    <property type="nucleotide sequence ID" value="NZ_JGVR01000004.1"/>
</dbReference>
<evidence type="ECO:0000313" key="5">
    <source>
        <dbReference type="EMBL" id="KEZ20398.1"/>
    </source>
</evidence>
<keyword evidence="3" id="KW-0804">Transcription</keyword>
<dbReference type="Gene3D" id="2.60.120.10">
    <property type="entry name" value="Jelly Rolls"/>
    <property type="match status" value="1"/>
</dbReference>
<keyword evidence="2" id="KW-0238">DNA-binding</keyword>
<dbReference type="STRING" id="13690.AX777_12825"/>
<dbReference type="GO" id="GO:0043565">
    <property type="term" value="F:sequence-specific DNA binding"/>
    <property type="evidence" value="ECO:0007669"/>
    <property type="project" value="InterPro"/>
</dbReference>
<name>A0A084ER06_SPHYA</name>
<dbReference type="Pfam" id="PF12833">
    <property type="entry name" value="HTH_18"/>
    <property type="match status" value="1"/>
</dbReference>
<comment type="caution">
    <text evidence="5">The sequence shown here is derived from an EMBL/GenBank/DDBJ whole genome shotgun (WGS) entry which is preliminary data.</text>
</comment>
<dbReference type="Pfam" id="PF02311">
    <property type="entry name" value="AraC_binding"/>
    <property type="match status" value="1"/>
</dbReference>
<sequence length="293" mass="32126">MSKQSFPTFYLYGEPHRLVAEGFVHVETLDDRSRPSEWTIKPHAHSELSHIFLITSGGGAMEADGAELRFVAPSFLLVPATAVHGFKWLEETAGFVITMADAYLQDLGRHGPELTGLFERPDAIEMSAAQLPPVERLVADLMRELSWSAPGHRAAVDAAMLSLLVTALRHRSAAVHAAPRAGPHASIVARLRERIEQRFRLREPVSVHAAALGVSQTALRVACTRMAGRSPAQMLDQRALLEAQRALLYSNLSIAEIGFSIGFADPAYFSRFFQRNMGLSARAYREAQQGATG</sequence>
<dbReference type="PANTHER" id="PTHR46796">
    <property type="entry name" value="HTH-TYPE TRANSCRIPTIONAL ACTIVATOR RHAS-RELATED"/>
    <property type="match status" value="1"/>
</dbReference>
<dbReference type="SUPFAM" id="SSF51182">
    <property type="entry name" value="RmlC-like cupins"/>
    <property type="match status" value="1"/>
</dbReference>
<protein>
    <submittedName>
        <fullName evidence="5">AraC family transcriptional regulator</fullName>
    </submittedName>
</protein>
<organism evidence="5 6">
    <name type="scientific">Sphingobium yanoikuyae</name>
    <name type="common">Sphingomonas yanoikuyae</name>
    <dbReference type="NCBI Taxonomy" id="13690"/>
    <lineage>
        <taxon>Bacteria</taxon>
        <taxon>Pseudomonadati</taxon>
        <taxon>Pseudomonadota</taxon>
        <taxon>Alphaproteobacteria</taxon>
        <taxon>Sphingomonadales</taxon>
        <taxon>Sphingomonadaceae</taxon>
        <taxon>Sphingobium</taxon>
    </lineage>
</organism>
<dbReference type="PATRIC" id="fig|13690.10.peg.1160"/>
<evidence type="ECO:0000313" key="6">
    <source>
        <dbReference type="Proteomes" id="UP000028534"/>
    </source>
</evidence>
<dbReference type="InterPro" id="IPR050204">
    <property type="entry name" value="AraC_XylS_family_regulators"/>
</dbReference>
<dbReference type="Proteomes" id="UP000028534">
    <property type="component" value="Unassembled WGS sequence"/>
</dbReference>
<dbReference type="PROSITE" id="PS01124">
    <property type="entry name" value="HTH_ARAC_FAMILY_2"/>
    <property type="match status" value="1"/>
</dbReference>
<dbReference type="SUPFAM" id="SSF46689">
    <property type="entry name" value="Homeodomain-like"/>
    <property type="match status" value="1"/>
</dbReference>
<evidence type="ECO:0000256" key="3">
    <source>
        <dbReference type="ARBA" id="ARBA00023163"/>
    </source>
</evidence>
<dbReference type="InterPro" id="IPR003313">
    <property type="entry name" value="AraC-bd"/>
</dbReference>
<dbReference type="GO" id="GO:0003700">
    <property type="term" value="F:DNA-binding transcription factor activity"/>
    <property type="evidence" value="ECO:0007669"/>
    <property type="project" value="InterPro"/>
</dbReference>